<sequence length="430" mass="47450">MRRWYKLIVIMTVAGMLLTACASDPPTADNKAQLEEGSEEGQTLTVINPDAAGNKPDADSTVNDTKKYQIQTRLTDFQLLGDSTGLAWGTTRSELRLYITHDSGKTWTNISPATSVLFSSNPQYGKDIYFTSPTHGWIIRNFTDTGEAIVLRTVDGGITWKMASLPKANEVASVFFINEERGWILTVDSSQSGDVTKTLHLTNNGGASWIKVMSNPLFPTSPSAATTAPIQTSSISMVFTSEKVGYISAIEFGQPEFYVTRNGGVSWNKSDQFFDMSKFKNCRAFLAGTPTFFSSNPATGWIPIGCVRDKEAKYNGYFTSDGGKTWSFTPFDIDWMTETNKGAAPFFLNSQEGWNISEGTVYHTVNQGKTWSPLPPSSKLRDVMTKLEYSQVVKLQFFSAKVGWLLVAKGDGKRSLLMQTVDGGESWRVL</sequence>
<evidence type="ECO:0000256" key="2">
    <source>
        <dbReference type="SAM" id="MobiDB-lite"/>
    </source>
</evidence>
<dbReference type="RefSeq" id="WP_229716908.1">
    <property type="nucleotide sequence ID" value="NZ_BMIW01000008.1"/>
</dbReference>
<protein>
    <recommendedName>
        <fullName evidence="4">Sortilin N-terminal domain-containing protein</fullName>
    </recommendedName>
</protein>
<dbReference type="PANTHER" id="PTHR47199">
    <property type="entry name" value="PHOTOSYSTEM II STABILITY/ASSEMBLY FACTOR HCF136, CHLOROPLASTIC"/>
    <property type="match status" value="1"/>
</dbReference>
<dbReference type="Gene3D" id="2.130.10.10">
    <property type="entry name" value="YVTN repeat-like/Quinoprotein amine dehydrogenase"/>
    <property type="match status" value="2"/>
</dbReference>
<evidence type="ECO:0000256" key="1">
    <source>
        <dbReference type="ARBA" id="ARBA00022737"/>
    </source>
</evidence>
<keyword evidence="3" id="KW-0732">Signal</keyword>
<dbReference type="EMBL" id="BMIW01000008">
    <property type="protein sequence ID" value="GGF94855.1"/>
    <property type="molecule type" value="Genomic_DNA"/>
</dbReference>
<comment type="caution">
    <text evidence="5">The sequence shown here is derived from an EMBL/GenBank/DDBJ whole genome shotgun (WGS) entry which is preliminary data.</text>
</comment>
<keyword evidence="6" id="KW-1185">Reference proteome</keyword>
<dbReference type="Pfam" id="PF15902">
    <property type="entry name" value="Sortilin-Vps10"/>
    <property type="match status" value="1"/>
</dbReference>
<organism evidence="5 6">
    <name type="scientific">Paenibacillus aceti</name>
    <dbReference type="NCBI Taxonomy" id="1820010"/>
    <lineage>
        <taxon>Bacteria</taxon>
        <taxon>Bacillati</taxon>
        <taxon>Bacillota</taxon>
        <taxon>Bacilli</taxon>
        <taxon>Bacillales</taxon>
        <taxon>Paenibacillaceae</taxon>
        <taxon>Paenibacillus</taxon>
    </lineage>
</organism>
<dbReference type="Proteomes" id="UP000608420">
    <property type="component" value="Unassembled WGS sequence"/>
</dbReference>
<dbReference type="InterPro" id="IPR015943">
    <property type="entry name" value="WD40/YVTN_repeat-like_dom_sf"/>
</dbReference>
<feature type="signal peptide" evidence="3">
    <location>
        <begin position="1"/>
        <end position="22"/>
    </location>
</feature>
<proteinExistence type="predicted"/>
<feature type="chain" id="PRO_5047165712" description="Sortilin N-terminal domain-containing protein" evidence="3">
    <location>
        <begin position="23"/>
        <end position="430"/>
    </location>
</feature>
<name>A0ABQ1VSB1_9BACL</name>
<dbReference type="PANTHER" id="PTHR47199:SF2">
    <property type="entry name" value="PHOTOSYSTEM II STABILITY_ASSEMBLY FACTOR HCF136, CHLOROPLASTIC"/>
    <property type="match status" value="1"/>
</dbReference>
<gene>
    <name evidence="5" type="ORF">GCM10010913_15460</name>
</gene>
<feature type="domain" description="Sortilin N-terminal" evidence="4">
    <location>
        <begin position="96"/>
        <end position="214"/>
    </location>
</feature>
<dbReference type="PROSITE" id="PS51257">
    <property type="entry name" value="PROKAR_LIPOPROTEIN"/>
    <property type="match status" value="1"/>
</dbReference>
<reference evidence="6" key="1">
    <citation type="journal article" date="2019" name="Int. J. Syst. Evol. Microbiol.">
        <title>The Global Catalogue of Microorganisms (GCM) 10K type strain sequencing project: providing services to taxonomists for standard genome sequencing and annotation.</title>
        <authorList>
            <consortium name="The Broad Institute Genomics Platform"/>
            <consortium name="The Broad Institute Genome Sequencing Center for Infectious Disease"/>
            <person name="Wu L."/>
            <person name="Ma J."/>
        </authorList>
    </citation>
    <scope>NUCLEOTIDE SEQUENCE [LARGE SCALE GENOMIC DNA]</scope>
    <source>
        <strain evidence="6">CGMCC 1.15420</strain>
    </source>
</reference>
<keyword evidence="1" id="KW-0677">Repeat</keyword>
<evidence type="ECO:0000313" key="6">
    <source>
        <dbReference type="Proteomes" id="UP000608420"/>
    </source>
</evidence>
<feature type="region of interest" description="Disordered" evidence="2">
    <location>
        <begin position="26"/>
        <end position="63"/>
    </location>
</feature>
<dbReference type="SUPFAM" id="SSF110296">
    <property type="entry name" value="Oligoxyloglucan reducing end-specific cellobiohydrolase"/>
    <property type="match status" value="1"/>
</dbReference>
<evidence type="ECO:0000313" key="5">
    <source>
        <dbReference type="EMBL" id="GGF94855.1"/>
    </source>
</evidence>
<evidence type="ECO:0000256" key="3">
    <source>
        <dbReference type="SAM" id="SignalP"/>
    </source>
</evidence>
<evidence type="ECO:0000259" key="4">
    <source>
        <dbReference type="Pfam" id="PF15902"/>
    </source>
</evidence>
<accession>A0ABQ1VSB1</accession>
<dbReference type="InterPro" id="IPR031778">
    <property type="entry name" value="Sortilin_N"/>
</dbReference>